<dbReference type="PANTHER" id="PTHR36866">
    <property type="entry name" value="CHROMOSOME 4 OPEN READING FRAME 50"/>
    <property type="match status" value="1"/>
</dbReference>
<evidence type="ECO:0000256" key="1">
    <source>
        <dbReference type="SAM" id="Coils"/>
    </source>
</evidence>
<reference evidence="3 4" key="1">
    <citation type="submission" date="2009-06" db="EMBL/GenBank/DDBJ databases">
        <title>The Genome Sequence of Loxodonta africana (African elephant).</title>
        <authorList>
            <person name="Di Palma F."/>
            <person name="Heiman D."/>
            <person name="Young S."/>
            <person name="Johnson J."/>
            <person name="Lander E.S."/>
            <person name="Lindblad-Toh K."/>
        </authorList>
    </citation>
    <scope>NUCLEOTIDE SEQUENCE [LARGE SCALE GENOMIC DNA]</scope>
    <source>
        <strain evidence="3 4">Isolate ISIS603380</strain>
    </source>
</reference>
<proteinExistence type="predicted"/>
<dbReference type="eggNOG" id="ENOG502SX6A">
    <property type="taxonomic scope" value="Eukaryota"/>
</dbReference>
<evidence type="ECO:0000313" key="3">
    <source>
        <dbReference type="Ensembl" id="ENSLAFP00000019096.1"/>
    </source>
</evidence>
<keyword evidence="4" id="KW-1185">Reference proteome</keyword>
<dbReference type="Proteomes" id="UP000007646">
    <property type="component" value="Unassembled WGS sequence"/>
</dbReference>
<evidence type="ECO:0000256" key="2">
    <source>
        <dbReference type="SAM" id="MobiDB-lite"/>
    </source>
</evidence>
<reference evidence="3" key="2">
    <citation type="submission" date="2025-08" db="UniProtKB">
        <authorList>
            <consortium name="Ensembl"/>
        </authorList>
    </citation>
    <scope>IDENTIFICATION</scope>
    <source>
        <strain evidence="3">Isolate ISIS603380</strain>
    </source>
</reference>
<dbReference type="InParanoid" id="G3TU38"/>
<dbReference type="AlphaFoldDB" id="G3TU38"/>
<keyword evidence="1" id="KW-0175">Coiled coil</keyword>
<feature type="region of interest" description="Disordered" evidence="2">
    <location>
        <begin position="162"/>
        <end position="184"/>
    </location>
</feature>
<protein>
    <submittedName>
        <fullName evidence="3">Uncharacterized protein</fullName>
    </submittedName>
</protein>
<dbReference type="HOGENOM" id="CLU_1024990_0_0_1"/>
<dbReference type="OMA" id="HSESWPI"/>
<dbReference type="Ensembl" id="ENSLAFT00000035399.1">
    <property type="protein sequence ID" value="ENSLAFP00000019096.1"/>
    <property type="gene ID" value="ENSLAFG00000026472.1"/>
</dbReference>
<dbReference type="GeneTree" id="ENSGT00390000003220"/>
<organism evidence="3 4">
    <name type="scientific">Loxodonta africana</name>
    <name type="common">African elephant</name>
    <dbReference type="NCBI Taxonomy" id="9785"/>
    <lineage>
        <taxon>Eukaryota</taxon>
        <taxon>Metazoa</taxon>
        <taxon>Chordata</taxon>
        <taxon>Craniata</taxon>
        <taxon>Vertebrata</taxon>
        <taxon>Euteleostomi</taxon>
        <taxon>Mammalia</taxon>
        <taxon>Eutheria</taxon>
        <taxon>Afrotheria</taxon>
        <taxon>Proboscidea</taxon>
        <taxon>Elephantidae</taxon>
        <taxon>Loxodonta</taxon>
    </lineage>
</organism>
<accession>G3TU38</accession>
<reference evidence="3" key="3">
    <citation type="submission" date="2025-09" db="UniProtKB">
        <authorList>
            <consortium name="Ensembl"/>
        </authorList>
    </citation>
    <scope>IDENTIFICATION</scope>
    <source>
        <strain evidence="3">Isolate ISIS603380</strain>
    </source>
</reference>
<dbReference type="PANTHER" id="PTHR36866:SF1">
    <property type="entry name" value="GENE 1043-RELATED"/>
    <property type="match status" value="1"/>
</dbReference>
<dbReference type="Pfam" id="PF15030">
    <property type="entry name" value="DUF4527"/>
    <property type="match status" value="1"/>
</dbReference>
<feature type="compositionally biased region" description="Low complexity" evidence="2">
    <location>
        <begin position="162"/>
        <end position="177"/>
    </location>
</feature>
<feature type="coiled-coil region" evidence="1">
    <location>
        <begin position="39"/>
        <end position="73"/>
    </location>
</feature>
<sequence>QLQGVEAEASEEGLRLRVGQLHHQALTLKCWLRDQGSLHRELQASREETGRLRKELQDQLTEFQKRQHEASLAVTPLKAKVASLVQKCLERNNLITHLLQELHQRGAASPLLAERTRSMVDDVALAEYAATFLTTGVREISHPPGVRSEKADVVRAQRCSLNPEGESLLPSPPSSESRQASEANWPPWTASLKDCIEIPVPPGLKQDPWMNPAAGAEEPGFLAQHWQGTGGNPCPALHTDGLPPHSELRSPARILALHKELRQSICSNSRVNKSPLDLQV</sequence>
<dbReference type="InterPro" id="IPR032771">
    <property type="entry name" value="DUF4527"/>
</dbReference>
<evidence type="ECO:0000313" key="4">
    <source>
        <dbReference type="Proteomes" id="UP000007646"/>
    </source>
</evidence>
<name>G3TU38_LOXAF</name>